<sequence length="574" mass="62489">MFHATGFGRPVGVLVVAPDVYDLGRFCCDVGGGRSARFARVAFIVSAAFVSVLVRAFRPKRLAGLIAAAARSTSWKMDAALLSIARALPTLLGLFRNPRNVVLVTGATGYVGSHVVKLLLEDGQLRVRAVVRSLDQEDKVKFLKDLVPEAKHPVELVQADLLKEDTWKDAVKDCTYVIHVAGPTPHSSLSKDTDALKLAVDGTKAVLQACADAGTVKRVVLTSSISAVSDQSQPASALSEREGKPFTESDWSNVESATVDVYGKAKTLQEKAAWDFVKELSDDKKFELVVINPGLCIGPLLQKTTHGVPTSVLVIKRFMDRSIPMVPPATLSVVDVRDVARAHVRALTASAAADNRHIVTNQCISVKDMATALAKEFKPHGYSISTAGPPFFLMWLNSLVDKNSKLLMSKLNKPSAYDNGRMREVLGIEPRDVQQSILDTAYSMIELGIVKKSKKMKKQEMSTEGESQVNGEVNGDKAEDEKEKKKEGEEEEPKDKEAAPNKEEVTEQKVEVVTKKVEVVTKKVEVTNCKKVDEVITTVEDKTKELEPEDKVEKLNGEAAEPPPPSQAVEVAAN</sequence>
<dbReference type="EMBL" id="JABSTQ010011405">
    <property type="protein sequence ID" value="KAG0411759.1"/>
    <property type="molecule type" value="Genomic_DNA"/>
</dbReference>
<protein>
    <submittedName>
        <fullName evidence="1">Uncharacterized protein</fullName>
    </submittedName>
</protein>
<dbReference type="Proteomes" id="UP000805193">
    <property type="component" value="Unassembled WGS sequence"/>
</dbReference>
<gene>
    <name evidence="1" type="ORF">HPB47_011095</name>
</gene>
<keyword evidence="2" id="KW-1185">Reference proteome</keyword>
<comment type="caution">
    <text evidence="1">The sequence shown here is derived from an EMBL/GenBank/DDBJ whole genome shotgun (WGS) entry which is preliminary data.</text>
</comment>
<reference evidence="1 2" key="1">
    <citation type="journal article" date="2020" name="Cell">
        <title>Large-Scale Comparative Analyses of Tick Genomes Elucidate Their Genetic Diversity and Vector Capacities.</title>
        <authorList>
            <consortium name="Tick Genome and Microbiome Consortium (TIGMIC)"/>
            <person name="Jia N."/>
            <person name="Wang J."/>
            <person name="Shi W."/>
            <person name="Du L."/>
            <person name="Sun Y."/>
            <person name="Zhan W."/>
            <person name="Jiang J.F."/>
            <person name="Wang Q."/>
            <person name="Zhang B."/>
            <person name="Ji P."/>
            <person name="Bell-Sakyi L."/>
            <person name="Cui X.M."/>
            <person name="Yuan T.T."/>
            <person name="Jiang B.G."/>
            <person name="Yang W.F."/>
            <person name="Lam T.T."/>
            <person name="Chang Q.C."/>
            <person name="Ding S.J."/>
            <person name="Wang X.J."/>
            <person name="Zhu J.G."/>
            <person name="Ruan X.D."/>
            <person name="Zhao L."/>
            <person name="Wei J.T."/>
            <person name="Ye R.Z."/>
            <person name="Que T.C."/>
            <person name="Du C.H."/>
            <person name="Zhou Y.H."/>
            <person name="Cheng J.X."/>
            <person name="Dai P.F."/>
            <person name="Guo W.B."/>
            <person name="Han X.H."/>
            <person name="Huang E.J."/>
            <person name="Li L.F."/>
            <person name="Wei W."/>
            <person name="Gao Y.C."/>
            <person name="Liu J.Z."/>
            <person name="Shao H.Z."/>
            <person name="Wang X."/>
            <person name="Wang C.C."/>
            <person name="Yang T.C."/>
            <person name="Huo Q.B."/>
            <person name="Li W."/>
            <person name="Chen H.Y."/>
            <person name="Chen S.E."/>
            <person name="Zhou L.G."/>
            <person name="Ni X.B."/>
            <person name="Tian J.H."/>
            <person name="Sheng Y."/>
            <person name="Liu T."/>
            <person name="Pan Y.S."/>
            <person name="Xia L.Y."/>
            <person name="Li J."/>
            <person name="Zhao F."/>
            <person name="Cao W.C."/>
        </authorList>
    </citation>
    <scope>NUCLEOTIDE SEQUENCE [LARGE SCALE GENOMIC DNA]</scope>
    <source>
        <strain evidence="1">Iper-2018</strain>
    </source>
</reference>
<evidence type="ECO:0000313" key="1">
    <source>
        <dbReference type="EMBL" id="KAG0411759.1"/>
    </source>
</evidence>
<evidence type="ECO:0000313" key="2">
    <source>
        <dbReference type="Proteomes" id="UP000805193"/>
    </source>
</evidence>
<organism evidence="1 2">
    <name type="scientific">Ixodes persulcatus</name>
    <name type="common">Taiga tick</name>
    <dbReference type="NCBI Taxonomy" id="34615"/>
    <lineage>
        <taxon>Eukaryota</taxon>
        <taxon>Metazoa</taxon>
        <taxon>Ecdysozoa</taxon>
        <taxon>Arthropoda</taxon>
        <taxon>Chelicerata</taxon>
        <taxon>Arachnida</taxon>
        <taxon>Acari</taxon>
        <taxon>Parasitiformes</taxon>
        <taxon>Ixodida</taxon>
        <taxon>Ixodoidea</taxon>
        <taxon>Ixodidae</taxon>
        <taxon>Ixodinae</taxon>
        <taxon>Ixodes</taxon>
    </lineage>
</organism>
<accession>A0AC60NXA3</accession>
<name>A0AC60NXA3_IXOPE</name>
<proteinExistence type="predicted"/>